<evidence type="ECO:0000256" key="1">
    <source>
        <dbReference type="SAM" id="MobiDB-lite"/>
    </source>
</evidence>
<name>A0A0R1QMN0_9LACO</name>
<keyword evidence="2" id="KW-0732">Signal</keyword>
<sequence>MKFKSYFLMGLSILMLLTVAGCSTNNSADNADQKSVNKTLVVKGHNFKGTHRGNNTAKDPDYKYSMYFGKDGNFVQDIISSKGFAGRFTEKGTYTIAKNGDITMNIDSVTEERFASDSALRTKQAPLSIVQRQGNSLNAAEDHAIKIENKQTYLLGTVNQVKLYSTDKQTVNYKEHYQTEIKKYDKKYTKLSGRGFMSPATEMTPNGIAFKGNKFIWKYGAPNTDVPTSGLDQGAQKAILVGTYKVENNKLTLFVDESTNLYCGTVVQLGENRYSKYYSSKVTPKVFVFSFTKNSTLSLISNYKNYTSEDMLDYGTVNGTPNYSEWSKSEFLKTFNSSMKKGQGKSSVDEGTDSNTRDSSSKVESVFPSANDFADWVTNYYRDKGDYATDDDPGFHVLNASSNVTVAVRKDENTIDDANMVYSLLFSLTSLNGDNETPDVGRIICISSDGKIYKGTAPMFDDELTSAYENYTK</sequence>
<feature type="region of interest" description="Disordered" evidence="1">
    <location>
        <begin position="339"/>
        <end position="362"/>
    </location>
</feature>
<feature type="chain" id="PRO_5038794221" description="Lipoprotein" evidence="2">
    <location>
        <begin position="29"/>
        <end position="473"/>
    </location>
</feature>
<feature type="signal peptide" evidence="2">
    <location>
        <begin position="1"/>
        <end position="28"/>
    </location>
</feature>
<dbReference type="STRING" id="1423770.FD29_GL001821"/>
<dbReference type="OrthoDB" id="2263558at2"/>
<accession>A0A0R1QMN0</accession>
<reference evidence="3 4" key="1">
    <citation type="journal article" date="2015" name="Genome Announc.">
        <title>Expanding the biotechnology potential of lactobacilli through comparative genomics of 213 strains and associated genera.</title>
        <authorList>
            <person name="Sun Z."/>
            <person name="Harris H.M."/>
            <person name="McCann A."/>
            <person name="Guo C."/>
            <person name="Argimon S."/>
            <person name="Zhang W."/>
            <person name="Yang X."/>
            <person name="Jeffery I.B."/>
            <person name="Cooney J.C."/>
            <person name="Kagawa T.F."/>
            <person name="Liu W."/>
            <person name="Song Y."/>
            <person name="Salvetti E."/>
            <person name="Wrobel A."/>
            <person name="Rasinkangas P."/>
            <person name="Parkhill J."/>
            <person name="Rea M.C."/>
            <person name="O'Sullivan O."/>
            <person name="Ritari J."/>
            <person name="Douillard F.P."/>
            <person name="Paul Ross R."/>
            <person name="Yang R."/>
            <person name="Briner A.E."/>
            <person name="Felis G.E."/>
            <person name="de Vos W.M."/>
            <person name="Barrangou R."/>
            <person name="Klaenhammer T.R."/>
            <person name="Caufield P.W."/>
            <person name="Cui Y."/>
            <person name="Zhang H."/>
            <person name="O'Toole P.W."/>
        </authorList>
    </citation>
    <scope>NUCLEOTIDE SEQUENCE [LARGE SCALE GENOMIC DNA]</scope>
    <source>
        <strain evidence="3 4">DSM 14500</strain>
    </source>
</reference>
<dbReference type="AlphaFoldDB" id="A0A0R1QMN0"/>
<gene>
    <name evidence="3" type="ORF">FD29_GL001821</name>
</gene>
<dbReference type="Proteomes" id="UP000050872">
    <property type="component" value="Unassembled WGS sequence"/>
</dbReference>
<dbReference type="EMBL" id="AZEZ01000004">
    <property type="protein sequence ID" value="KRL45820.1"/>
    <property type="molecule type" value="Genomic_DNA"/>
</dbReference>
<evidence type="ECO:0008006" key="5">
    <source>
        <dbReference type="Google" id="ProtNLM"/>
    </source>
</evidence>
<dbReference type="PATRIC" id="fig|1423770.3.peg.1871"/>
<proteinExistence type="predicted"/>
<comment type="caution">
    <text evidence="3">The sequence shown here is derived from an EMBL/GenBank/DDBJ whole genome shotgun (WGS) entry which is preliminary data.</text>
</comment>
<protein>
    <recommendedName>
        <fullName evidence="5">Lipoprotein</fullName>
    </recommendedName>
</protein>
<dbReference type="PROSITE" id="PS51257">
    <property type="entry name" value="PROKAR_LIPOPROTEIN"/>
    <property type="match status" value="1"/>
</dbReference>
<evidence type="ECO:0000256" key="2">
    <source>
        <dbReference type="SAM" id="SignalP"/>
    </source>
</evidence>
<organism evidence="3 4">
    <name type="scientific">Companilactobacillus mindensis DSM 14500</name>
    <dbReference type="NCBI Taxonomy" id="1423770"/>
    <lineage>
        <taxon>Bacteria</taxon>
        <taxon>Bacillati</taxon>
        <taxon>Bacillota</taxon>
        <taxon>Bacilli</taxon>
        <taxon>Lactobacillales</taxon>
        <taxon>Lactobacillaceae</taxon>
        <taxon>Companilactobacillus</taxon>
    </lineage>
</organism>
<evidence type="ECO:0000313" key="3">
    <source>
        <dbReference type="EMBL" id="KRL45820.1"/>
    </source>
</evidence>
<evidence type="ECO:0000313" key="4">
    <source>
        <dbReference type="Proteomes" id="UP000050872"/>
    </source>
</evidence>
<dbReference type="RefSeq" id="WP_057887059.1">
    <property type="nucleotide sequence ID" value="NZ_AZEZ01000004.1"/>
</dbReference>
<keyword evidence="4" id="KW-1185">Reference proteome</keyword>